<dbReference type="GO" id="GO:0003735">
    <property type="term" value="F:structural constituent of ribosome"/>
    <property type="evidence" value="ECO:0007669"/>
    <property type="project" value="InterPro"/>
</dbReference>
<dbReference type="Proteomes" id="UP000510842">
    <property type="component" value="Chromosome"/>
</dbReference>
<dbReference type="NCBIfam" id="TIGR00952">
    <property type="entry name" value="S15_bact"/>
    <property type="match status" value="1"/>
</dbReference>
<accession>A0A6S6S0S6</accession>
<dbReference type="FunFam" id="1.10.287.10:FF:000002">
    <property type="entry name" value="30S ribosomal protein S15"/>
    <property type="match status" value="1"/>
</dbReference>
<evidence type="ECO:0000313" key="8">
    <source>
        <dbReference type="Proteomes" id="UP000510842"/>
    </source>
</evidence>
<dbReference type="RefSeq" id="WP_180824446.1">
    <property type="nucleotide sequence ID" value="NZ_LR744089.1"/>
</dbReference>
<evidence type="ECO:0000313" key="7">
    <source>
        <dbReference type="EMBL" id="CAA3704532.1"/>
    </source>
</evidence>
<reference evidence="7 8" key="1">
    <citation type="submission" date="2019-12" db="EMBL/GenBank/DDBJ databases">
        <authorList>
            <person name="Santos-Garcia D."/>
            <person name="Santos-Garcia D."/>
            <person name="Santos-Garcia D."/>
        </authorList>
    </citation>
    <scope>NUCLEOTIDE SEQUENCE [LARGE SCALE GENOMIC DNA]</scope>
    <source>
        <strain evidence="7">PeMo</strain>
    </source>
</reference>
<dbReference type="InterPro" id="IPR005290">
    <property type="entry name" value="Ribosomal_uS15_bac-type"/>
</dbReference>
<dbReference type="Gene3D" id="6.10.250.3130">
    <property type="match status" value="1"/>
</dbReference>
<dbReference type="GO" id="GO:0006412">
    <property type="term" value="P:translation"/>
    <property type="evidence" value="ECO:0007669"/>
    <property type="project" value="UniProtKB-UniRule"/>
</dbReference>
<evidence type="ECO:0000256" key="5">
    <source>
        <dbReference type="RuleBase" id="RU003919"/>
    </source>
</evidence>
<dbReference type="CDD" id="cd00353">
    <property type="entry name" value="Ribosomal_S15p_S13e"/>
    <property type="match status" value="1"/>
</dbReference>
<comment type="function">
    <text evidence="4">Forms an intersubunit bridge (bridge B4) with the 23S rRNA of the 50S subunit in the ribosome.</text>
</comment>
<comment type="subunit">
    <text evidence="3 4">Part of the 30S ribosomal subunit. Forms a bridge to the 50S subunit in the 70S ribosome, contacting the 23S rRNA.</text>
</comment>
<keyword evidence="4 6" id="KW-0699">rRNA-binding</keyword>
<dbReference type="EMBL" id="LR744089">
    <property type="protein sequence ID" value="CAA3704532.1"/>
    <property type="molecule type" value="Genomic_DNA"/>
</dbReference>
<dbReference type="GO" id="GO:0022627">
    <property type="term" value="C:cytosolic small ribosomal subunit"/>
    <property type="evidence" value="ECO:0007669"/>
    <property type="project" value="TreeGrafter"/>
</dbReference>
<dbReference type="SMART" id="SM01387">
    <property type="entry name" value="Ribosomal_S15"/>
    <property type="match status" value="1"/>
</dbReference>
<proteinExistence type="inferred from homology"/>
<sequence length="90" mass="10822">MAVNKKNKAAIIKEFGKNKFDTGYTDVQIALLTNNIYKLQIHLKKNKYDYHSKIGLIRMVNKRRKLLNYLKNKKIARYKYLIKKLNLRHK</sequence>
<organism evidence="7 8">
    <name type="scientific">Candidatus Portiera aleyrodidarum</name>
    <name type="common">primary endosymbiont of Bemisia tabaci</name>
    <dbReference type="NCBI Taxonomy" id="91844"/>
    <lineage>
        <taxon>Bacteria</taxon>
        <taxon>Pseudomonadati</taxon>
        <taxon>Pseudomonadota</taxon>
        <taxon>Gammaproteobacteria</taxon>
        <taxon>Candidatus Johnevansiales</taxon>
        <taxon>Candidatus Johnevansiaceae</taxon>
        <taxon>Candidatus Portiera</taxon>
    </lineage>
</organism>
<evidence type="ECO:0000256" key="2">
    <source>
        <dbReference type="ARBA" id="ARBA00023274"/>
    </source>
</evidence>
<comment type="function">
    <text evidence="4 6">One of the primary rRNA binding proteins, it binds directly to 16S rRNA where it helps nucleate assembly of the platform of the 30S subunit by binding and bridging several RNA helices of the 16S rRNA.</text>
</comment>
<dbReference type="InterPro" id="IPR000589">
    <property type="entry name" value="Ribosomal_uS15"/>
</dbReference>
<evidence type="ECO:0000256" key="4">
    <source>
        <dbReference type="HAMAP-Rule" id="MF_01343"/>
    </source>
</evidence>
<dbReference type="AlphaFoldDB" id="A0A6S6S0S6"/>
<dbReference type="InterPro" id="IPR009068">
    <property type="entry name" value="uS15_NS1_RNA-bd_sf"/>
</dbReference>
<gene>
    <name evidence="4 7" type="primary">rpsO</name>
    <name evidence="7" type="ORF">PEMO_0004</name>
</gene>
<name>A0A6S6S0S6_9GAMM</name>
<dbReference type="PANTHER" id="PTHR23321:SF26">
    <property type="entry name" value="SMALL RIBOSOMAL SUBUNIT PROTEIN US15M"/>
    <property type="match status" value="1"/>
</dbReference>
<evidence type="ECO:0000256" key="6">
    <source>
        <dbReference type="RuleBase" id="RU004524"/>
    </source>
</evidence>
<protein>
    <recommendedName>
        <fullName evidence="4">Small ribosomal subunit protein uS15</fullName>
    </recommendedName>
</protein>
<dbReference type="GO" id="GO:0019843">
    <property type="term" value="F:rRNA binding"/>
    <property type="evidence" value="ECO:0007669"/>
    <property type="project" value="UniProtKB-UniRule"/>
</dbReference>
<dbReference type="HAMAP" id="MF_01343_B">
    <property type="entry name" value="Ribosomal_uS15_B"/>
    <property type="match status" value="1"/>
</dbReference>
<keyword evidence="1 4" id="KW-0689">Ribosomal protein</keyword>
<dbReference type="PANTHER" id="PTHR23321">
    <property type="entry name" value="RIBOSOMAL PROTEIN S15, BACTERIAL AND ORGANELLAR"/>
    <property type="match status" value="1"/>
</dbReference>
<dbReference type="Gene3D" id="1.10.287.10">
    <property type="entry name" value="S15/NS1, RNA-binding"/>
    <property type="match status" value="1"/>
</dbReference>
<dbReference type="PROSITE" id="PS00362">
    <property type="entry name" value="RIBOSOMAL_S15"/>
    <property type="match status" value="1"/>
</dbReference>
<evidence type="ECO:0000256" key="1">
    <source>
        <dbReference type="ARBA" id="ARBA00022980"/>
    </source>
</evidence>
<comment type="similarity">
    <text evidence="4 5">Belongs to the universal ribosomal protein uS15 family.</text>
</comment>
<evidence type="ECO:0000256" key="3">
    <source>
        <dbReference type="ARBA" id="ARBA00064542"/>
    </source>
</evidence>
<keyword evidence="4 6" id="KW-0694">RNA-binding</keyword>
<dbReference type="Pfam" id="PF00312">
    <property type="entry name" value="Ribosomal_S15"/>
    <property type="match status" value="1"/>
</dbReference>
<dbReference type="SUPFAM" id="SSF47060">
    <property type="entry name" value="S15/NS1 RNA-binding domain"/>
    <property type="match status" value="1"/>
</dbReference>
<keyword evidence="8" id="KW-1185">Reference proteome</keyword>
<keyword evidence="2 4" id="KW-0687">Ribonucleoprotein</keyword>